<dbReference type="Gene3D" id="2.40.100.10">
    <property type="entry name" value="Cyclophilin-like"/>
    <property type="match status" value="1"/>
</dbReference>
<evidence type="ECO:0000259" key="4">
    <source>
        <dbReference type="SMART" id="SM00797"/>
    </source>
</evidence>
<sequence>MSALEILRADGVMSVQDGGRPGKLALGLSRGGAMDLLALCEAAALLGREDVPAGIEMAGAGGRFAVTAPMRIALTGAPMAATLDGARLRWDAAHPVAAGQVLQLGAMAEGLYSYLVPAGGIATDPWLGSRAAHLAIGIGARLSAGEALRCGADPDPAAPARAIRVAPRFAGGTARVIDGPQTGLFDAEVLDAFFAATFIRAPRGNRQGVALDAPRRFASDHAAGLASDVIQPGDLQMTGDGLPYVLMAECQTMGGYPRIGTVIPEDLPMVAQAAPGARLRFRRIGTEEADRAWSTPADWRRRAAATLGPLLRDPADIPDLLSYTLISGVTAGDELDD</sequence>
<keyword evidence="3" id="KW-0067">ATP-binding</keyword>
<dbReference type="InterPro" id="IPR052708">
    <property type="entry name" value="PxpC"/>
</dbReference>
<comment type="caution">
    <text evidence="5">The sequence shown here is derived from an EMBL/GenBank/DDBJ whole genome shotgun (WGS) entry which is preliminary data.</text>
</comment>
<dbReference type="Proteomes" id="UP000609121">
    <property type="component" value="Unassembled WGS sequence"/>
</dbReference>
<proteinExistence type="predicted"/>
<evidence type="ECO:0000313" key="6">
    <source>
        <dbReference type="Proteomes" id="UP000609121"/>
    </source>
</evidence>
<gene>
    <name evidence="5" type="ORF">ICN82_19770</name>
</gene>
<protein>
    <submittedName>
        <fullName evidence="5">Urea amidolyase</fullName>
    </submittedName>
</protein>
<dbReference type="GO" id="GO:0016787">
    <property type="term" value="F:hydrolase activity"/>
    <property type="evidence" value="ECO:0007669"/>
    <property type="project" value="UniProtKB-KW"/>
</dbReference>
<dbReference type="InterPro" id="IPR003778">
    <property type="entry name" value="CT_A_B"/>
</dbReference>
<feature type="domain" description="Carboxyltransferase" evidence="4">
    <location>
        <begin position="25"/>
        <end position="299"/>
    </location>
</feature>
<dbReference type="Pfam" id="PF02626">
    <property type="entry name" value="CT_A_B"/>
    <property type="match status" value="1"/>
</dbReference>
<dbReference type="InterPro" id="IPR029000">
    <property type="entry name" value="Cyclophilin-like_dom_sf"/>
</dbReference>
<dbReference type="PANTHER" id="PTHR43309:SF3">
    <property type="entry name" value="5-OXOPROLINASE SUBUNIT C"/>
    <property type="match status" value="1"/>
</dbReference>
<dbReference type="EMBL" id="JACVXA010000094">
    <property type="protein sequence ID" value="MBE3640447.1"/>
    <property type="molecule type" value="Genomic_DNA"/>
</dbReference>
<dbReference type="AlphaFoldDB" id="A0A8J6YZ26"/>
<evidence type="ECO:0000256" key="1">
    <source>
        <dbReference type="ARBA" id="ARBA00022741"/>
    </source>
</evidence>
<name>A0A8J6YZ26_9RHOB</name>
<dbReference type="SMART" id="SM00797">
    <property type="entry name" value="AHS2"/>
    <property type="match status" value="1"/>
</dbReference>
<evidence type="ECO:0000256" key="3">
    <source>
        <dbReference type="ARBA" id="ARBA00022840"/>
    </source>
</evidence>
<keyword evidence="6" id="KW-1185">Reference proteome</keyword>
<keyword evidence="2" id="KW-0378">Hydrolase</keyword>
<dbReference type="RefSeq" id="WP_193186607.1">
    <property type="nucleotide sequence ID" value="NZ_JACVXA010000094.1"/>
</dbReference>
<reference evidence="5" key="1">
    <citation type="submission" date="2020-09" db="EMBL/GenBank/DDBJ databases">
        <title>A novel bacterium of genus Mangrovicoccus, isolated from South China Sea.</title>
        <authorList>
            <person name="Huang H."/>
            <person name="Mo K."/>
            <person name="Hu Y."/>
        </authorList>
    </citation>
    <scope>NUCLEOTIDE SEQUENCE</scope>
    <source>
        <strain evidence="5">HB182678</strain>
    </source>
</reference>
<dbReference type="SUPFAM" id="SSF50891">
    <property type="entry name" value="Cyclophilin-like"/>
    <property type="match status" value="1"/>
</dbReference>
<dbReference type="GO" id="GO:0005524">
    <property type="term" value="F:ATP binding"/>
    <property type="evidence" value="ECO:0007669"/>
    <property type="project" value="UniProtKB-KW"/>
</dbReference>
<evidence type="ECO:0000313" key="5">
    <source>
        <dbReference type="EMBL" id="MBE3640447.1"/>
    </source>
</evidence>
<accession>A0A8J6YZ26</accession>
<keyword evidence="1" id="KW-0547">Nucleotide-binding</keyword>
<evidence type="ECO:0000256" key="2">
    <source>
        <dbReference type="ARBA" id="ARBA00022801"/>
    </source>
</evidence>
<dbReference type="PANTHER" id="PTHR43309">
    <property type="entry name" value="5-OXOPROLINASE SUBUNIT C"/>
    <property type="match status" value="1"/>
</dbReference>
<organism evidence="5 6">
    <name type="scientific">Mangrovicoccus algicola</name>
    <dbReference type="NCBI Taxonomy" id="2771008"/>
    <lineage>
        <taxon>Bacteria</taxon>
        <taxon>Pseudomonadati</taxon>
        <taxon>Pseudomonadota</taxon>
        <taxon>Alphaproteobacteria</taxon>
        <taxon>Rhodobacterales</taxon>
        <taxon>Paracoccaceae</taxon>
        <taxon>Mangrovicoccus</taxon>
    </lineage>
</organism>